<protein>
    <recommendedName>
        <fullName evidence="2 3">Small ribosomal subunit protein bS6</fullName>
    </recommendedName>
</protein>
<dbReference type="PANTHER" id="PTHR21011">
    <property type="entry name" value="MITOCHONDRIAL 28S RIBOSOMAL PROTEIN S6"/>
    <property type="match status" value="1"/>
</dbReference>
<dbReference type="CDD" id="cd00473">
    <property type="entry name" value="bS6"/>
    <property type="match status" value="1"/>
</dbReference>
<dbReference type="InterPro" id="IPR000529">
    <property type="entry name" value="Ribosomal_bS6"/>
</dbReference>
<feature type="compositionally biased region" description="Basic residues" evidence="4">
    <location>
        <begin position="105"/>
        <end position="116"/>
    </location>
</feature>
<dbReference type="AlphaFoldDB" id="A0A1G2PJ61"/>
<comment type="caution">
    <text evidence="5">The sequence shown here is derived from an EMBL/GenBank/DDBJ whole genome shotgun (WGS) entry which is preliminary data.</text>
</comment>
<dbReference type="GO" id="GO:1990904">
    <property type="term" value="C:ribonucleoprotein complex"/>
    <property type="evidence" value="ECO:0007669"/>
    <property type="project" value="UniProtKB-KW"/>
</dbReference>
<evidence type="ECO:0000256" key="3">
    <source>
        <dbReference type="HAMAP-Rule" id="MF_00360"/>
    </source>
</evidence>
<dbReference type="PANTHER" id="PTHR21011:SF1">
    <property type="entry name" value="SMALL RIBOSOMAL SUBUNIT PROTEIN BS6M"/>
    <property type="match status" value="1"/>
</dbReference>
<dbReference type="EMBL" id="MHST01000021">
    <property type="protein sequence ID" value="OHA48346.1"/>
    <property type="molecule type" value="Genomic_DNA"/>
</dbReference>
<comment type="similarity">
    <text evidence="1 3">Belongs to the bacterial ribosomal protein bS6 family.</text>
</comment>
<keyword evidence="3" id="KW-0694">RNA-binding</keyword>
<keyword evidence="3" id="KW-0699">rRNA-binding</keyword>
<dbReference type="GO" id="GO:0005737">
    <property type="term" value="C:cytoplasm"/>
    <property type="evidence" value="ECO:0007669"/>
    <property type="project" value="UniProtKB-ARBA"/>
</dbReference>
<dbReference type="Pfam" id="PF01250">
    <property type="entry name" value="Ribosomal_S6"/>
    <property type="match status" value="1"/>
</dbReference>
<dbReference type="Proteomes" id="UP000178690">
    <property type="component" value="Unassembled WGS sequence"/>
</dbReference>
<comment type="function">
    <text evidence="3">Binds together with bS18 to 16S ribosomal RNA.</text>
</comment>
<evidence type="ECO:0000313" key="5">
    <source>
        <dbReference type="EMBL" id="OHA48346.1"/>
    </source>
</evidence>
<feature type="region of interest" description="Disordered" evidence="4">
    <location>
        <begin position="102"/>
        <end position="140"/>
    </location>
</feature>
<evidence type="ECO:0000313" key="6">
    <source>
        <dbReference type="Proteomes" id="UP000178690"/>
    </source>
</evidence>
<keyword evidence="3" id="KW-0687">Ribonucleoprotein</keyword>
<dbReference type="Gene3D" id="3.30.70.60">
    <property type="match status" value="1"/>
</dbReference>
<keyword evidence="3" id="KW-0689">Ribosomal protein</keyword>
<dbReference type="GO" id="GO:0070181">
    <property type="term" value="F:small ribosomal subunit rRNA binding"/>
    <property type="evidence" value="ECO:0007669"/>
    <property type="project" value="TreeGrafter"/>
</dbReference>
<reference evidence="5 6" key="1">
    <citation type="journal article" date="2016" name="Nat. Commun.">
        <title>Thousands of microbial genomes shed light on interconnected biogeochemical processes in an aquifer system.</title>
        <authorList>
            <person name="Anantharaman K."/>
            <person name="Brown C.T."/>
            <person name="Hug L.A."/>
            <person name="Sharon I."/>
            <person name="Castelle C.J."/>
            <person name="Probst A.J."/>
            <person name="Thomas B.C."/>
            <person name="Singh A."/>
            <person name="Wilkins M.J."/>
            <person name="Karaoz U."/>
            <person name="Brodie E.L."/>
            <person name="Williams K.H."/>
            <person name="Hubbard S.S."/>
            <person name="Banfield J.F."/>
        </authorList>
    </citation>
    <scope>NUCLEOTIDE SEQUENCE [LARGE SCALE GENOMIC DNA]</scope>
    <source>
        <strain evidence="6">RIFCSPHIGHO2_01_FULL_58_15</strain>
    </source>
</reference>
<dbReference type="GO" id="GO:0005840">
    <property type="term" value="C:ribosome"/>
    <property type="evidence" value="ECO:0007669"/>
    <property type="project" value="UniProtKB-KW"/>
</dbReference>
<organism evidence="5 6">
    <name type="scientific">Terrybacteria sp. (strain RIFCSPHIGHO2_01_FULL_58_15)</name>
    <dbReference type="NCBI Taxonomy" id="1802363"/>
    <lineage>
        <taxon>Bacteria</taxon>
        <taxon>Candidatus Terryibacteriota</taxon>
    </lineage>
</organism>
<dbReference type="InterPro" id="IPR035980">
    <property type="entry name" value="Ribosomal_bS6_sf"/>
</dbReference>
<proteinExistence type="inferred from homology"/>
<dbReference type="GO" id="GO:0006412">
    <property type="term" value="P:translation"/>
    <property type="evidence" value="ECO:0007669"/>
    <property type="project" value="UniProtKB-UniRule"/>
</dbReference>
<dbReference type="GO" id="GO:0003735">
    <property type="term" value="F:structural constituent of ribosome"/>
    <property type="evidence" value="ECO:0007669"/>
    <property type="project" value="InterPro"/>
</dbReference>
<evidence type="ECO:0000256" key="2">
    <source>
        <dbReference type="ARBA" id="ARBA00035294"/>
    </source>
</evidence>
<accession>A0A1G2PJ61</accession>
<gene>
    <name evidence="3" type="primary">rpsF</name>
    <name evidence="5" type="ORF">A2682_02825</name>
</gene>
<dbReference type="SUPFAM" id="SSF54995">
    <property type="entry name" value="Ribosomal protein S6"/>
    <property type="match status" value="1"/>
</dbReference>
<dbReference type="InterPro" id="IPR014717">
    <property type="entry name" value="Transl_elong_EF1B/ribsomal_bS6"/>
</dbReference>
<sequence>MDELSVREPRRRDYELAAVLSASATDEERDTFIAKLQRLIADVEGELIELSPPKPYALAYPIRKERQGVFRTLIFRGPTELPERIAETVRHDTTLLRHFVIERPKPRRTPPSRRKTPVISATEEQRMEEQIEAALKESAS</sequence>
<dbReference type="InterPro" id="IPR020814">
    <property type="entry name" value="Ribosomal_S6_plastid/chlpt"/>
</dbReference>
<evidence type="ECO:0000256" key="1">
    <source>
        <dbReference type="ARBA" id="ARBA00009512"/>
    </source>
</evidence>
<dbReference type="STRING" id="1802363.A2682_02825"/>
<evidence type="ECO:0000256" key="4">
    <source>
        <dbReference type="SAM" id="MobiDB-lite"/>
    </source>
</evidence>
<name>A0A1G2PJ61_TERXR</name>
<dbReference type="HAMAP" id="MF_00360">
    <property type="entry name" value="Ribosomal_bS6"/>
    <property type="match status" value="1"/>
</dbReference>